<evidence type="ECO:0000313" key="2">
    <source>
        <dbReference type="EMBL" id="KAK9073256.1"/>
    </source>
</evidence>
<dbReference type="PANTHER" id="PTHR47165:SF4">
    <property type="entry name" value="OS03G0429900 PROTEIN"/>
    <property type="match status" value="1"/>
</dbReference>
<dbReference type="PANTHER" id="PTHR47165">
    <property type="entry name" value="OS03G0429900 PROTEIN"/>
    <property type="match status" value="1"/>
</dbReference>
<accession>A0AAP0DDR5</accession>
<dbReference type="Proteomes" id="UP001408789">
    <property type="component" value="Unassembled WGS sequence"/>
</dbReference>
<name>A0AAP0DDR5_9ASTR</name>
<dbReference type="Gene3D" id="2.40.50.140">
    <property type="entry name" value="Nucleic acid-binding proteins"/>
    <property type="match status" value="1"/>
</dbReference>
<feature type="domain" description="Replication factor A C-terminal" evidence="1">
    <location>
        <begin position="102"/>
        <end position="198"/>
    </location>
</feature>
<dbReference type="AlphaFoldDB" id="A0AAP0DDR5"/>
<gene>
    <name evidence="2" type="ORF">SSX86_007580</name>
</gene>
<dbReference type="SUPFAM" id="SSF50249">
    <property type="entry name" value="Nucleic acid-binding proteins"/>
    <property type="match status" value="1"/>
</dbReference>
<reference evidence="2 3" key="1">
    <citation type="submission" date="2024-04" db="EMBL/GenBank/DDBJ databases">
        <title>The reference genome of an endangered Asteraceae, Deinandra increscens subsp. villosa, native to the Central Coast of California.</title>
        <authorList>
            <person name="Guilliams M."/>
            <person name="Hasenstab-Lehman K."/>
            <person name="Meyer R."/>
            <person name="Mcevoy S."/>
        </authorList>
    </citation>
    <scope>NUCLEOTIDE SEQUENCE [LARGE SCALE GENOMIC DNA]</scope>
    <source>
        <tissue evidence="2">Leaf</tissue>
    </source>
</reference>
<organism evidence="2 3">
    <name type="scientific">Deinandra increscens subsp. villosa</name>
    <dbReference type="NCBI Taxonomy" id="3103831"/>
    <lineage>
        <taxon>Eukaryota</taxon>
        <taxon>Viridiplantae</taxon>
        <taxon>Streptophyta</taxon>
        <taxon>Embryophyta</taxon>
        <taxon>Tracheophyta</taxon>
        <taxon>Spermatophyta</taxon>
        <taxon>Magnoliopsida</taxon>
        <taxon>eudicotyledons</taxon>
        <taxon>Gunneridae</taxon>
        <taxon>Pentapetalae</taxon>
        <taxon>asterids</taxon>
        <taxon>campanulids</taxon>
        <taxon>Asterales</taxon>
        <taxon>Asteraceae</taxon>
        <taxon>Asteroideae</taxon>
        <taxon>Heliantheae alliance</taxon>
        <taxon>Madieae</taxon>
        <taxon>Madiinae</taxon>
        <taxon>Deinandra</taxon>
    </lineage>
</organism>
<evidence type="ECO:0000313" key="3">
    <source>
        <dbReference type="Proteomes" id="UP001408789"/>
    </source>
</evidence>
<sequence length="354" mass="39934">MTNHIHETDVVLVLQYSRFSIFEGGYSITNAFDVTNLFINSEVDEISSFRKSFVEVHGSQPTSPFASLSAEPEYSLENDFLSTEFNHIVELNRVDEIIKVVVLANIKCLNEDSSWFYYSCNACTKIVSKEPNTEATSTSGDLWKFICNTANCKGKKIEATERFKILIKIQDASGLTTMTLMDKESRKLLKISARELMRRSIDRLAFKIDITSFNLDNDYRYYTVSKVTDDVGIIKSLDEKYNFEQSQSQLSGSVNFSSQDIHSQASSSKKDAVSVGDDDVNTLYGGEISDKKSQTRCELTTESKKIDAALKRKLNDVYDVEDSYDQSQPQNLNEVVQDDGGMVKVSLLTPKLEK</sequence>
<dbReference type="InterPro" id="IPR012340">
    <property type="entry name" value="NA-bd_OB-fold"/>
</dbReference>
<comment type="caution">
    <text evidence="2">The sequence shown here is derived from an EMBL/GenBank/DDBJ whole genome shotgun (WGS) entry which is preliminary data.</text>
</comment>
<evidence type="ECO:0000259" key="1">
    <source>
        <dbReference type="Pfam" id="PF08646"/>
    </source>
</evidence>
<dbReference type="EMBL" id="JBCNJP010000009">
    <property type="protein sequence ID" value="KAK9073256.1"/>
    <property type="molecule type" value="Genomic_DNA"/>
</dbReference>
<keyword evidence="3" id="KW-1185">Reference proteome</keyword>
<protein>
    <recommendedName>
        <fullName evidence="1">Replication factor A C-terminal domain-containing protein</fullName>
    </recommendedName>
</protein>
<dbReference type="Pfam" id="PF08646">
    <property type="entry name" value="Rep_fac-A_C"/>
    <property type="match status" value="1"/>
</dbReference>
<proteinExistence type="predicted"/>
<dbReference type="InterPro" id="IPR013955">
    <property type="entry name" value="Rep_factor-A_C"/>
</dbReference>